<evidence type="ECO:0000313" key="1">
    <source>
        <dbReference type="EMBL" id="CDY35654.1"/>
    </source>
</evidence>
<name>A0A078HDY7_BRANA</name>
<protein>
    <submittedName>
        <fullName evidence="1">BnaC09g29760D protein</fullName>
    </submittedName>
</protein>
<dbReference type="PaxDb" id="3708-A0A078HDY7"/>
<reference evidence="1 2" key="1">
    <citation type="journal article" date="2014" name="Science">
        <title>Plant genetics. Early allopolyploid evolution in the post-Neolithic Brassica napus oilseed genome.</title>
        <authorList>
            <person name="Chalhoub B."/>
            <person name="Denoeud F."/>
            <person name="Liu S."/>
            <person name="Parkin I.A."/>
            <person name="Tang H."/>
            <person name="Wang X."/>
            <person name="Chiquet J."/>
            <person name="Belcram H."/>
            <person name="Tong C."/>
            <person name="Samans B."/>
            <person name="Correa M."/>
            <person name="Da Silva C."/>
            <person name="Just J."/>
            <person name="Falentin C."/>
            <person name="Koh C.S."/>
            <person name="Le Clainche I."/>
            <person name="Bernard M."/>
            <person name="Bento P."/>
            <person name="Noel B."/>
            <person name="Labadie K."/>
            <person name="Alberti A."/>
            <person name="Charles M."/>
            <person name="Arnaud D."/>
            <person name="Guo H."/>
            <person name="Daviaud C."/>
            <person name="Alamery S."/>
            <person name="Jabbari K."/>
            <person name="Zhao M."/>
            <person name="Edger P.P."/>
            <person name="Chelaifa H."/>
            <person name="Tack D."/>
            <person name="Lassalle G."/>
            <person name="Mestiri I."/>
            <person name="Schnel N."/>
            <person name="Le Paslier M.C."/>
            <person name="Fan G."/>
            <person name="Renault V."/>
            <person name="Bayer P.E."/>
            <person name="Golicz A.A."/>
            <person name="Manoli S."/>
            <person name="Lee T.H."/>
            <person name="Thi V.H."/>
            <person name="Chalabi S."/>
            <person name="Hu Q."/>
            <person name="Fan C."/>
            <person name="Tollenaere R."/>
            <person name="Lu Y."/>
            <person name="Battail C."/>
            <person name="Shen J."/>
            <person name="Sidebottom C.H."/>
            <person name="Wang X."/>
            <person name="Canaguier A."/>
            <person name="Chauveau A."/>
            <person name="Berard A."/>
            <person name="Deniot G."/>
            <person name="Guan M."/>
            <person name="Liu Z."/>
            <person name="Sun F."/>
            <person name="Lim Y.P."/>
            <person name="Lyons E."/>
            <person name="Town C.D."/>
            <person name="Bancroft I."/>
            <person name="Wang X."/>
            <person name="Meng J."/>
            <person name="Ma J."/>
            <person name="Pires J.C."/>
            <person name="King G.J."/>
            <person name="Brunel D."/>
            <person name="Delourme R."/>
            <person name="Renard M."/>
            <person name="Aury J.M."/>
            <person name="Adams K.L."/>
            <person name="Batley J."/>
            <person name="Snowdon R.J."/>
            <person name="Tost J."/>
            <person name="Edwards D."/>
            <person name="Zhou Y."/>
            <person name="Hua W."/>
            <person name="Sharpe A.G."/>
            <person name="Paterson A.H."/>
            <person name="Guan C."/>
            <person name="Wincker P."/>
        </authorList>
    </citation>
    <scope>NUCLEOTIDE SEQUENCE [LARGE SCALE GENOMIC DNA]</scope>
    <source>
        <strain evidence="2">cv. Darmor-bzh</strain>
    </source>
</reference>
<dbReference type="Proteomes" id="UP000028999">
    <property type="component" value="Unassembled WGS sequence"/>
</dbReference>
<accession>A0A078HDY7</accession>
<dbReference type="AlphaFoldDB" id="A0A078HDY7"/>
<proteinExistence type="predicted"/>
<dbReference type="EMBL" id="LK032357">
    <property type="protein sequence ID" value="CDY35654.1"/>
    <property type="molecule type" value="Genomic_DNA"/>
</dbReference>
<dbReference type="Gramene" id="CDY35654">
    <property type="protein sequence ID" value="CDY35654"/>
    <property type="gene ID" value="GSBRNA2T00059045001"/>
</dbReference>
<gene>
    <name evidence="1" type="primary">BnaC09g29760D</name>
    <name evidence="1" type="ORF">GSBRNA2T00059045001</name>
</gene>
<organism evidence="1 2">
    <name type="scientific">Brassica napus</name>
    <name type="common">Rape</name>
    <dbReference type="NCBI Taxonomy" id="3708"/>
    <lineage>
        <taxon>Eukaryota</taxon>
        <taxon>Viridiplantae</taxon>
        <taxon>Streptophyta</taxon>
        <taxon>Embryophyta</taxon>
        <taxon>Tracheophyta</taxon>
        <taxon>Spermatophyta</taxon>
        <taxon>Magnoliopsida</taxon>
        <taxon>eudicotyledons</taxon>
        <taxon>Gunneridae</taxon>
        <taxon>Pentapetalae</taxon>
        <taxon>rosids</taxon>
        <taxon>malvids</taxon>
        <taxon>Brassicales</taxon>
        <taxon>Brassicaceae</taxon>
        <taxon>Brassiceae</taxon>
        <taxon>Brassica</taxon>
    </lineage>
</organism>
<keyword evidence="2" id="KW-1185">Reference proteome</keyword>
<sequence length="32" mass="3860">MAVRYVDIYIHIYIYREINKTIGTDPQSDFPK</sequence>
<evidence type="ECO:0000313" key="2">
    <source>
        <dbReference type="Proteomes" id="UP000028999"/>
    </source>
</evidence>